<evidence type="ECO:0000259" key="4">
    <source>
        <dbReference type="PROSITE" id="PS00745"/>
    </source>
</evidence>
<dbReference type="Gene3D" id="3.30.160.20">
    <property type="match status" value="1"/>
</dbReference>
<keyword evidence="6" id="KW-1185">Reference proteome</keyword>
<dbReference type="Pfam" id="PF03462">
    <property type="entry name" value="PCRF"/>
    <property type="match status" value="1"/>
</dbReference>
<dbReference type="Proteomes" id="UP001159641">
    <property type="component" value="Unassembled WGS sequence"/>
</dbReference>
<dbReference type="PANTHER" id="PTHR43804:SF1">
    <property type="entry name" value="PEPTIDE CHAIN RELEASE FACTOR 1, MITOCHONDRIAL"/>
    <property type="match status" value="1"/>
</dbReference>
<dbReference type="SUPFAM" id="SSF75620">
    <property type="entry name" value="Release factor"/>
    <property type="match status" value="1"/>
</dbReference>
<dbReference type="GO" id="GO:0005739">
    <property type="term" value="C:mitochondrion"/>
    <property type="evidence" value="ECO:0007669"/>
    <property type="project" value="TreeGrafter"/>
</dbReference>
<dbReference type="GO" id="GO:0070126">
    <property type="term" value="P:mitochondrial translational termination"/>
    <property type="evidence" value="ECO:0007669"/>
    <property type="project" value="TreeGrafter"/>
</dbReference>
<dbReference type="GO" id="GO:0003747">
    <property type="term" value="F:translation release factor activity"/>
    <property type="evidence" value="ECO:0007669"/>
    <property type="project" value="InterPro"/>
</dbReference>
<dbReference type="Gene3D" id="3.30.70.1660">
    <property type="match status" value="1"/>
</dbReference>
<dbReference type="InterPro" id="IPR000352">
    <property type="entry name" value="Pep_chain_release_fac_I"/>
</dbReference>
<accession>A0AB34H107</accession>
<feature type="domain" description="Prokaryotic-type class I peptide chain release factors" evidence="4">
    <location>
        <begin position="295"/>
        <end position="311"/>
    </location>
</feature>
<dbReference type="InterPro" id="IPR050057">
    <property type="entry name" value="Prokaryotic/Mito_RF"/>
</dbReference>
<reference evidence="5 6" key="1">
    <citation type="submission" date="2022-11" db="EMBL/GenBank/DDBJ databases">
        <title>Whole genome sequence of Eschrichtius robustus ER-17-0199.</title>
        <authorList>
            <person name="Bruniche-Olsen A."/>
            <person name="Black A.N."/>
            <person name="Fields C.J."/>
            <person name="Walden K."/>
            <person name="Dewoody J.A."/>
        </authorList>
    </citation>
    <scope>NUCLEOTIDE SEQUENCE [LARGE SCALE GENOMIC DNA]</scope>
    <source>
        <strain evidence="5">ER-17-0199</strain>
        <tissue evidence="5">Blubber</tissue>
    </source>
</reference>
<protein>
    <recommendedName>
        <fullName evidence="4">Prokaryotic-type class I peptide chain release factors domain-containing protein</fullName>
    </recommendedName>
</protein>
<keyword evidence="2" id="KW-0648">Protein biosynthesis</keyword>
<evidence type="ECO:0000256" key="2">
    <source>
        <dbReference type="ARBA" id="ARBA00022917"/>
    </source>
</evidence>
<name>A0AB34H107_ESCRO</name>
<dbReference type="InterPro" id="IPR045853">
    <property type="entry name" value="Pep_chain_release_fac_I_sf"/>
</dbReference>
<dbReference type="Pfam" id="PF00472">
    <property type="entry name" value="RF-1"/>
    <property type="match status" value="1"/>
</dbReference>
<proteinExistence type="inferred from homology"/>
<feature type="coiled-coil region" evidence="3">
    <location>
        <begin position="141"/>
        <end position="175"/>
    </location>
</feature>
<comment type="similarity">
    <text evidence="1">Belongs to the prokaryotic/mitochondrial release factor family.</text>
</comment>
<dbReference type="AlphaFoldDB" id="A0AB34H107"/>
<dbReference type="SMART" id="SM00937">
    <property type="entry name" value="PCRF"/>
    <property type="match status" value="1"/>
</dbReference>
<evidence type="ECO:0000256" key="1">
    <source>
        <dbReference type="ARBA" id="ARBA00010835"/>
    </source>
</evidence>
<sequence length="443" mass="51895">MPLHLPSPFHRNLHPGLRLRMNAEMNRHLFVWLFRHPCLNGHHQCHVHLHSHQLTQIPLDTRLWVFRRNKNHILHCLLRENWSRRYCHQDTRMIWKHKALQKYMEDLNKEYQTLDHCLQHISVSEGDRRSLNQRHAELAPLAVIYKEIQEAEQAIEELESMCKSLNKQDEKQLQELALEERQTILQKINMLYSELLQSLVPKEKHDKNDVILEVTSGRTTGGGLHHAAARISGDNVYKHLKYEGGIHRVQRIPEVGLSSRMQRIHTGTMSVIVLPQPDEVDVKVDPKDLRIDTFRAKGAGGQHVNTTDSAVRLVHVPTGLVVECQQERSQIKNKEIALRVLRARLYQQIIEKDKCQQRSVRKLQVGTRAQSERIRTYNFTQDRVTDHRIAYEVRNIKVFIVTVFHQEFLCGEKCLDQLIQRLLQSADEETINEFLDENLKSAK</sequence>
<dbReference type="InterPro" id="IPR005139">
    <property type="entry name" value="PCRF"/>
</dbReference>
<dbReference type="PROSITE" id="PS00745">
    <property type="entry name" value="RF_PROK_I"/>
    <property type="match status" value="1"/>
</dbReference>
<gene>
    <name evidence="5" type="ORF">J1605_007020</name>
</gene>
<keyword evidence="3" id="KW-0175">Coiled coil</keyword>
<dbReference type="EMBL" id="JAIQCJ010002014">
    <property type="protein sequence ID" value="KAJ8785423.1"/>
    <property type="molecule type" value="Genomic_DNA"/>
</dbReference>
<dbReference type="Gene3D" id="6.10.140.1950">
    <property type="match status" value="1"/>
</dbReference>
<dbReference type="PANTHER" id="PTHR43804">
    <property type="entry name" value="LD18447P"/>
    <property type="match status" value="1"/>
</dbReference>
<evidence type="ECO:0000313" key="5">
    <source>
        <dbReference type="EMBL" id="KAJ8785423.1"/>
    </source>
</evidence>
<dbReference type="FunFam" id="3.30.160.20:FF:000004">
    <property type="entry name" value="Peptide chain release factor 1"/>
    <property type="match status" value="1"/>
</dbReference>
<organism evidence="5 6">
    <name type="scientific">Eschrichtius robustus</name>
    <name type="common">California gray whale</name>
    <name type="synonym">Eschrichtius gibbosus</name>
    <dbReference type="NCBI Taxonomy" id="9764"/>
    <lineage>
        <taxon>Eukaryota</taxon>
        <taxon>Metazoa</taxon>
        <taxon>Chordata</taxon>
        <taxon>Craniata</taxon>
        <taxon>Vertebrata</taxon>
        <taxon>Euteleostomi</taxon>
        <taxon>Mammalia</taxon>
        <taxon>Eutheria</taxon>
        <taxon>Laurasiatheria</taxon>
        <taxon>Artiodactyla</taxon>
        <taxon>Whippomorpha</taxon>
        <taxon>Cetacea</taxon>
        <taxon>Mysticeti</taxon>
        <taxon>Eschrichtiidae</taxon>
        <taxon>Eschrichtius</taxon>
    </lineage>
</organism>
<evidence type="ECO:0000256" key="3">
    <source>
        <dbReference type="SAM" id="Coils"/>
    </source>
</evidence>
<comment type="caution">
    <text evidence="5">The sequence shown here is derived from an EMBL/GenBank/DDBJ whole genome shotgun (WGS) entry which is preliminary data.</text>
</comment>
<evidence type="ECO:0000313" key="6">
    <source>
        <dbReference type="Proteomes" id="UP001159641"/>
    </source>
</evidence>